<evidence type="ECO:0000313" key="2">
    <source>
        <dbReference type="Proteomes" id="UP000316123"/>
    </source>
</evidence>
<dbReference type="OrthoDB" id="6987936at2"/>
<accession>A0A9X9BMJ1</accession>
<protein>
    <submittedName>
        <fullName evidence="1">Uncharacterized protein</fullName>
    </submittedName>
</protein>
<dbReference type="AlphaFoldDB" id="A0A9X9BMJ1"/>
<comment type="caution">
    <text evidence="1">The sequence shown here is derived from an EMBL/GenBank/DDBJ whole genome shotgun (WGS) entry which is preliminary data.</text>
</comment>
<sequence>MQSRLKTPVLNPHNAATFNPGVQERHDVDIFSSSRHFRLAVQVIYLQPLLIQNKEPTMDEYQEELLEYQAFELDPLDPADDATEL</sequence>
<gene>
    <name evidence="1" type="ORF">FIV41_31560</name>
</gene>
<dbReference type="EMBL" id="VFEQ01000039">
    <property type="protein sequence ID" value="TWR49223.1"/>
    <property type="molecule type" value="Genomic_DNA"/>
</dbReference>
<reference evidence="1 2" key="1">
    <citation type="submission" date="2019-06" db="EMBL/GenBank/DDBJ databases">
        <title>Pseudomonas bimorpha sp. nov. isolated from bovine raw milk and skim milk concentrate.</title>
        <authorList>
            <person name="Hofmann K."/>
            <person name="Huptas C."/>
            <person name="Doll E."/>
            <person name="Scherer S."/>
            <person name="Wenning M."/>
        </authorList>
    </citation>
    <scope>NUCLEOTIDE SEQUENCE [LARGE SCALE GENOMIC DNA]</scope>
    <source>
        <strain evidence="1 2">DSM 13124</strain>
    </source>
</reference>
<dbReference type="Proteomes" id="UP000316123">
    <property type="component" value="Unassembled WGS sequence"/>
</dbReference>
<name>A0A9X9BMJ1_PSEMA</name>
<organism evidence="1 2">
    <name type="scientific">Pseudomonas marginalis</name>
    <name type="common">Pseudomonas panacis</name>
    <dbReference type="NCBI Taxonomy" id="298"/>
    <lineage>
        <taxon>Bacteria</taxon>
        <taxon>Pseudomonadati</taxon>
        <taxon>Pseudomonadota</taxon>
        <taxon>Gammaproteobacteria</taxon>
        <taxon>Pseudomonadales</taxon>
        <taxon>Pseudomonadaceae</taxon>
        <taxon>Pseudomonas</taxon>
    </lineage>
</organism>
<evidence type="ECO:0000313" key="1">
    <source>
        <dbReference type="EMBL" id="TWR49223.1"/>
    </source>
</evidence>
<proteinExistence type="predicted"/>
<dbReference type="RefSeq" id="WP_137212152.1">
    <property type="nucleotide sequence ID" value="NZ_FNSU01000003.1"/>
</dbReference>